<dbReference type="Gene3D" id="1.10.10.200">
    <property type="match status" value="1"/>
</dbReference>
<reference evidence="9 10" key="1">
    <citation type="submission" date="2014-04" db="EMBL/GenBank/DDBJ databases">
        <title>Genome evolution of avian class.</title>
        <authorList>
            <person name="Zhang G."/>
            <person name="Li C."/>
        </authorList>
    </citation>
    <scope>NUCLEOTIDE SEQUENCE [LARGE SCALE GENOMIC DNA]</scope>
    <source>
        <strain evidence="9">BGI_N327</strain>
    </source>
</reference>
<dbReference type="Proteomes" id="UP000053806">
    <property type="component" value="Unassembled WGS sequence"/>
</dbReference>
<dbReference type="InterPro" id="IPR036397">
    <property type="entry name" value="RNaseH_sf"/>
</dbReference>
<dbReference type="EMBL" id="KK602606">
    <property type="protein sequence ID" value="KFW07108.1"/>
    <property type="molecule type" value="Genomic_DNA"/>
</dbReference>
<dbReference type="Pfam" id="PF00665">
    <property type="entry name" value="rve"/>
    <property type="match status" value="1"/>
</dbReference>
<dbReference type="InterPro" id="IPR001584">
    <property type="entry name" value="Integrase_cat-core"/>
</dbReference>
<evidence type="ECO:0000313" key="9">
    <source>
        <dbReference type="EMBL" id="KFW07108.1"/>
    </source>
</evidence>
<feature type="non-terminal residue" evidence="9">
    <location>
        <position position="245"/>
    </location>
</feature>
<dbReference type="PANTHER" id="PTHR41694:SF3">
    <property type="entry name" value="RNA-DIRECTED DNA POLYMERASE-RELATED"/>
    <property type="match status" value="1"/>
</dbReference>
<organism evidence="9 10">
    <name type="scientific">Fulmarus glacialis</name>
    <name type="common">Northern fulmar</name>
    <dbReference type="NCBI Taxonomy" id="30455"/>
    <lineage>
        <taxon>Eukaryota</taxon>
        <taxon>Metazoa</taxon>
        <taxon>Chordata</taxon>
        <taxon>Craniata</taxon>
        <taxon>Vertebrata</taxon>
        <taxon>Euteleostomi</taxon>
        <taxon>Archelosauria</taxon>
        <taxon>Archosauria</taxon>
        <taxon>Dinosauria</taxon>
        <taxon>Saurischia</taxon>
        <taxon>Theropoda</taxon>
        <taxon>Coelurosauria</taxon>
        <taxon>Aves</taxon>
        <taxon>Neognathae</taxon>
        <taxon>Neoaves</taxon>
        <taxon>Aequornithes</taxon>
        <taxon>Procellariiformes</taxon>
        <taxon>Procellariidae</taxon>
        <taxon>Fulmarus</taxon>
    </lineage>
</organism>
<dbReference type="InterPro" id="IPR012337">
    <property type="entry name" value="RNaseH-like_sf"/>
</dbReference>
<dbReference type="AlphaFoldDB" id="A0A093IZN1"/>
<protein>
    <submittedName>
        <fullName evidence="9">Uncharacterized protein</fullName>
    </submittedName>
</protein>
<evidence type="ECO:0000256" key="1">
    <source>
        <dbReference type="ARBA" id="ARBA00022679"/>
    </source>
</evidence>
<sequence length="245" mass="27365">LVCAFELFSQIPLNIVADSAYVTGMVQCIETAFIREVDNKQLFSLLIQLAQLLRVRRFPYFIMHIRSHTNLPGPLISGHAAADALTLMAVLPCRLEQAKLSHEFFHQNACSLRKQWLTPMPVVAAVNPRGLISNELWQMGVTDVSSFGRLRFVHVSVDTFSGFWVATAHTGEHARDVIKHLLRCLAVLGVPQKKTDSGPAYVSKRLLLFLQAWGVYHVTGIPHSPTGQVIVERAHPSLKLILDKQ</sequence>
<proteinExistence type="predicted"/>
<dbReference type="PANTHER" id="PTHR41694">
    <property type="entry name" value="ENDOGENOUS RETROVIRUS GROUP K MEMBER POL PROTEIN"/>
    <property type="match status" value="1"/>
</dbReference>
<dbReference type="GO" id="GO:0015074">
    <property type="term" value="P:DNA integration"/>
    <property type="evidence" value="ECO:0007669"/>
    <property type="project" value="InterPro"/>
</dbReference>
<gene>
    <name evidence="9" type="ORF">N327_05946</name>
</gene>
<dbReference type="InterPro" id="IPR002156">
    <property type="entry name" value="RNaseH_domain"/>
</dbReference>
<keyword evidence="10" id="KW-1185">Reference proteome</keyword>
<evidence type="ECO:0000259" key="7">
    <source>
        <dbReference type="PROSITE" id="PS50879"/>
    </source>
</evidence>
<dbReference type="PROSITE" id="PS50879">
    <property type="entry name" value="RNASE_H_1"/>
    <property type="match status" value="1"/>
</dbReference>
<dbReference type="SUPFAM" id="SSF53098">
    <property type="entry name" value="Ribonuclease H-like"/>
    <property type="match status" value="2"/>
</dbReference>
<dbReference type="InterPro" id="IPR017856">
    <property type="entry name" value="Integrase-like_N"/>
</dbReference>
<keyword evidence="3" id="KW-0540">Nuclease</keyword>
<evidence type="ECO:0000256" key="4">
    <source>
        <dbReference type="ARBA" id="ARBA00022759"/>
    </source>
</evidence>
<feature type="domain" description="Integrase catalytic" evidence="8">
    <location>
        <begin position="124"/>
        <end position="245"/>
    </location>
</feature>
<keyword evidence="5" id="KW-0378">Hydrolase</keyword>
<evidence type="ECO:0000256" key="6">
    <source>
        <dbReference type="ARBA" id="ARBA00022918"/>
    </source>
</evidence>
<keyword evidence="6" id="KW-0695">RNA-directed DNA polymerase</keyword>
<keyword evidence="1" id="KW-0808">Transferase</keyword>
<evidence type="ECO:0000256" key="2">
    <source>
        <dbReference type="ARBA" id="ARBA00022695"/>
    </source>
</evidence>
<evidence type="ECO:0000256" key="5">
    <source>
        <dbReference type="ARBA" id="ARBA00022801"/>
    </source>
</evidence>
<feature type="non-terminal residue" evidence="9">
    <location>
        <position position="1"/>
    </location>
</feature>
<accession>A0A093IZN1</accession>
<evidence type="ECO:0000313" key="10">
    <source>
        <dbReference type="Proteomes" id="UP000053806"/>
    </source>
</evidence>
<name>A0A093IZN1_FULGA</name>
<feature type="domain" description="RNase H type-1" evidence="7">
    <location>
        <begin position="1"/>
        <end position="91"/>
    </location>
</feature>
<keyword evidence="4" id="KW-0255">Endonuclease</keyword>
<keyword evidence="2" id="KW-0548">Nucleotidyltransferase</keyword>
<dbReference type="GO" id="GO:0035613">
    <property type="term" value="F:RNA stem-loop binding"/>
    <property type="evidence" value="ECO:0007669"/>
    <property type="project" value="TreeGrafter"/>
</dbReference>
<evidence type="ECO:0000256" key="3">
    <source>
        <dbReference type="ARBA" id="ARBA00022722"/>
    </source>
</evidence>
<dbReference type="PROSITE" id="PS50994">
    <property type="entry name" value="INTEGRASE"/>
    <property type="match status" value="1"/>
</dbReference>
<evidence type="ECO:0000259" key="8">
    <source>
        <dbReference type="PROSITE" id="PS50994"/>
    </source>
</evidence>
<dbReference type="GO" id="GO:0003964">
    <property type="term" value="F:RNA-directed DNA polymerase activity"/>
    <property type="evidence" value="ECO:0007669"/>
    <property type="project" value="UniProtKB-KW"/>
</dbReference>
<dbReference type="GO" id="GO:0004523">
    <property type="term" value="F:RNA-DNA hybrid ribonuclease activity"/>
    <property type="evidence" value="ECO:0007669"/>
    <property type="project" value="InterPro"/>
</dbReference>
<dbReference type="Gene3D" id="3.30.420.10">
    <property type="entry name" value="Ribonuclease H-like superfamily/Ribonuclease H"/>
    <property type="match status" value="2"/>
</dbReference>